<comment type="caution">
    <text evidence="7">Lacks conserved residue(s) required for the propagation of feature annotation.</text>
</comment>
<feature type="binding site" evidence="7">
    <location>
        <position position="409"/>
    </location>
    <ligand>
        <name>deamido-NAD(+)</name>
        <dbReference type="ChEBI" id="CHEBI:58437"/>
        <note>ligand shared between two neighboring subunits</note>
    </ligand>
</feature>
<feature type="binding site" evidence="7">
    <location>
        <position position="195"/>
    </location>
    <ligand>
        <name>L-glutamine</name>
        <dbReference type="ChEBI" id="CHEBI:58359"/>
    </ligand>
</feature>
<dbReference type="NCBIfam" id="NF010588">
    <property type="entry name" value="PRK13981.1"/>
    <property type="match status" value="1"/>
</dbReference>
<dbReference type="AlphaFoldDB" id="A0A098QVT4"/>
<feature type="binding site" evidence="7">
    <location>
        <begin position="297"/>
        <end position="304"/>
    </location>
    <ligand>
        <name>ATP</name>
        <dbReference type="ChEBI" id="CHEBI:30616"/>
    </ligand>
</feature>
<protein>
    <recommendedName>
        <fullName evidence="7 8">Glutamine-dependent NAD(+) synthetase</fullName>
        <ecNumber evidence="7 8">6.3.5.1</ecNumber>
    </recommendedName>
    <alternativeName>
        <fullName evidence="7 8">NAD(+) synthase [glutamine-hydrolyzing]</fullName>
    </alternativeName>
</protein>
<reference evidence="12 13" key="1">
    <citation type="submission" date="2014-05" db="EMBL/GenBank/DDBJ databases">
        <title>De novo Genome Sequence of Spirocheata sp.</title>
        <authorList>
            <person name="Shivani Y."/>
            <person name="Subhash Y."/>
            <person name="Tushar L."/>
            <person name="Sasikala C."/>
            <person name="Ramana C.V."/>
        </authorList>
    </citation>
    <scope>NUCLEOTIDE SEQUENCE [LARGE SCALE GENOMIC DNA]</scope>
    <source>
        <strain evidence="12 13">JC230</strain>
    </source>
</reference>
<dbReference type="GO" id="GO:0003952">
    <property type="term" value="F:NAD+ synthase (glutamine-hydrolyzing) activity"/>
    <property type="evidence" value="ECO:0007669"/>
    <property type="project" value="UniProtKB-UniRule"/>
</dbReference>
<dbReference type="EMBL" id="JNUP01000064">
    <property type="protein sequence ID" value="KGE71955.1"/>
    <property type="molecule type" value="Genomic_DNA"/>
</dbReference>
<dbReference type="GO" id="GO:0004359">
    <property type="term" value="F:glutaminase activity"/>
    <property type="evidence" value="ECO:0007669"/>
    <property type="project" value="InterPro"/>
</dbReference>
<evidence type="ECO:0000256" key="5">
    <source>
        <dbReference type="ARBA" id="ARBA00022840"/>
    </source>
</evidence>
<dbReference type="PROSITE" id="PS00920">
    <property type="entry name" value="NITRIL_CHT_1"/>
    <property type="match status" value="1"/>
</dbReference>
<comment type="similarity">
    <text evidence="2 7 8">In the C-terminal section; belongs to the NAD synthetase family.</text>
</comment>
<dbReference type="PANTHER" id="PTHR23090">
    <property type="entry name" value="NH 3 /GLUTAMINE-DEPENDENT NAD + SYNTHETASE"/>
    <property type="match status" value="1"/>
</dbReference>
<keyword evidence="13" id="KW-1185">Reference proteome</keyword>
<evidence type="ECO:0000256" key="3">
    <source>
        <dbReference type="ARBA" id="ARBA00022598"/>
    </source>
</evidence>
<evidence type="ECO:0000256" key="7">
    <source>
        <dbReference type="HAMAP-Rule" id="MF_02090"/>
    </source>
</evidence>
<dbReference type="InterPro" id="IPR000132">
    <property type="entry name" value="Nitrilase/CN_hydratase_CS"/>
</dbReference>
<evidence type="ECO:0000313" key="13">
    <source>
        <dbReference type="Proteomes" id="UP000029692"/>
    </source>
</evidence>
<dbReference type="InterPro" id="IPR022310">
    <property type="entry name" value="NAD/GMP_synthase"/>
</dbReference>
<evidence type="ECO:0000256" key="2">
    <source>
        <dbReference type="ARBA" id="ARBA00007145"/>
    </source>
</evidence>
<keyword evidence="4 7" id="KW-0547">Nucleotide-binding</keyword>
<keyword evidence="6 7" id="KW-0520">NAD</keyword>
<dbReference type="FunFam" id="3.40.50.620:FF:000106">
    <property type="entry name" value="Glutamine-dependent NAD(+) synthetase"/>
    <property type="match status" value="1"/>
</dbReference>
<comment type="similarity">
    <text evidence="10">Belongs to the NAD synthetase family.</text>
</comment>
<name>A0A098QVT4_9SPIO</name>
<sequence>MNNLKIAIGQINPKIADFEGNTQQIIAQSKLASEKGADLIVFPELCLCGYPPMDLLDHPGFVSENLRYLRVLQSQLPETMGVIVGYVDTATELAGKSLQNVCALIHQGRIIHRQAKTLLPTYDVFDEARYFAPANRWQPVEFKDCRIGIAICEDMWWESEPNVLTRYPIDPVKHLLDNGAQLIVVPSASPFYAEKTRIRLSLMERIGRGSGVPVVYVNTVGANDSLIFDGNSLATDGTGRLIHQSPGFAWDVSIVEPFRQNQPQELRVDRYEEIAQALRLGISDYLKKTGFSRVHLGLSGGIDSALVLTLAVQALGPERVSAFLLPSQYSSQGSIDDSLELARRLGIETATIPIQPVYSSVTQALEPHFQGREPDLAEENIQARIRGLLLMGYSNKFGSLVLTTGNKSELAVGYCTLYGDMAGSLAVIGDLFKTEVYQLCRHLNRDIEIIPEAIITKAPSAELRPDQRDQDSLPAYEILDEILKGFIIEHRTRTELIAQGLPEEAVDQVLKLLAASEYKRRQAPPVLKVSPRAFGAGRRIPIARSFYELRSQD</sequence>
<evidence type="ECO:0000256" key="4">
    <source>
        <dbReference type="ARBA" id="ARBA00022741"/>
    </source>
</evidence>
<comment type="pathway">
    <text evidence="1 7 8">Cofactor biosynthesis; NAD(+) biosynthesis; NAD(+) from deamido-NAD(+) (L-Gln route): step 1/1.</text>
</comment>
<dbReference type="Gene3D" id="3.40.50.620">
    <property type="entry name" value="HUPs"/>
    <property type="match status" value="1"/>
</dbReference>
<dbReference type="PIRSF" id="PIRSF006630">
    <property type="entry name" value="NADS_GAT"/>
    <property type="match status" value="1"/>
</dbReference>
<dbReference type="SUPFAM" id="SSF56317">
    <property type="entry name" value="Carbon-nitrogen hydrolase"/>
    <property type="match status" value="1"/>
</dbReference>
<dbReference type="InterPro" id="IPR003694">
    <property type="entry name" value="NAD_synthase"/>
</dbReference>
<dbReference type="NCBIfam" id="TIGR00552">
    <property type="entry name" value="nadE"/>
    <property type="match status" value="1"/>
</dbReference>
<accession>A0A098QVT4</accession>
<dbReference type="GO" id="GO:0008795">
    <property type="term" value="F:NAD+ synthase activity"/>
    <property type="evidence" value="ECO:0007669"/>
    <property type="project" value="UniProtKB-UniRule"/>
</dbReference>
<dbReference type="CDD" id="cd07570">
    <property type="entry name" value="GAT_Gln-NAD-synth"/>
    <property type="match status" value="1"/>
</dbReference>
<feature type="domain" description="CN hydrolase" evidence="11">
    <location>
        <begin position="4"/>
        <end position="263"/>
    </location>
</feature>
<evidence type="ECO:0000259" key="11">
    <source>
        <dbReference type="PROSITE" id="PS50263"/>
    </source>
</evidence>
<dbReference type="HAMAP" id="MF_02090">
    <property type="entry name" value="NadE_glutamine_dep"/>
    <property type="match status" value="1"/>
</dbReference>
<dbReference type="GO" id="GO:0000257">
    <property type="term" value="F:nitrilase activity"/>
    <property type="evidence" value="ECO:0007669"/>
    <property type="project" value="UniProtKB-ARBA"/>
</dbReference>
<feature type="binding site" evidence="7">
    <location>
        <position position="404"/>
    </location>
    <ligand>
        <name>ATP</name>
        <dbReference type="ChEBI" id="CHEBI:30616"/>
    </ligand>
</feature>
<feature type="active site" description="Proton acceptor" evidence="9">
    <location>
        <position position="44"/>
    </location>
</feature>
<dbReference type="Pfam" id="PF00795">
    <property type="entry name" value="CN_hydrolase"/>
    <property type="match status" value="1"/>
</dbReference>
<evidence type="ECO:0000256" key="1">
    <source>
        <dbReference type="ARBA" id="ARBA00005188"/>
    </source>
</evidence>
<dbReference type="GO" id="GO:0005524">
    <property type="term" value="F:ATP binding"/>
    <property type="evidence" value="ECO:0007669"/>
    <property type="project" value="UniProtKB-UniRule"/>
</dbReference>
<dbReference type="CDD" id="cd00553">
    <property type="entry name" value="NAD_synthase"/>
    <property type="match status" value="1"/>
</dbReference>
<keyword evidence="5 7" id="KW-0067">ATP-binding</keyword>
<dbReference type="PROSITE" id="PS50263">
    <property type="entry name" value="CN_HYDROLASE"/>
    <property type="match status" value="1"/>
</dbReference>
<dbReference type="OrthoDB" id="9803818at2"/>
<evidence type="ECO:0000256" key="8">
    <source>
        <dbReference type="PIRNR" id="PIRNR006630"/>
    </source>
</evidence>
<dbReference type="InterPro" id="IPR014445">
    <property type="entry name" value="Gln-dep_NAD_synthase"/>
</dbReference>
<dbReference type="PANTHER" id="PTHR23090:SF9">
    <property type="entry name" value="GLUTAMINE-DEPENDENT NAD(+) SYNTHETASE"/>
    <property type="match status" value="1"/>
</dbReference>
<evidence type="ECO:0000256" key="10">
    <source>
        <dbReference type="RuleBase" id="RU003811"/>
    </source>
</evidence>
<dbReference type="SUPFAM" id="SSF52402">
    <property type="entry name" value="Adenine nucleotide alpha hydrolases-like"/>
    <property type="match status" value="1"/>
</dbReference>
<feature type="binding site" evidence="7">
    <location>
        <position position="189"/>
    </location>
    <ligand>
        <name>L-glutamine</name>
        <dbReference type="ChEBI" id="CHEBI:58359"/>
    </ligand>
</feature>
<feature type="active site" description="Proton acceptor; for glutaminase activity" evidence="7">
    <location>
        <position position="44"/>
    </location>
</feature>
<dbReference type="RefSeq" id="WP_037547955.1">
    <property type="nucleotide sequence ID" value="NZ_JNUP01000064.1"/>
</dbReference>
<dbReference type="eggNOG" id="COG0171">
    <property type="taxonomic scope" value="Bacteria"/>
</dbReference>
<dbReference type="GO" id="GO:0009435">
    <property type="term" value="P:NAD+ biosynthetic process"/>
    <property type="evidence" value="ECO:0007669"/>
    <property type="project" value="UniProtKB-UniRule"/>
</dbReference>
<dbReference type="UniPathway" id="UPA00253">
    <property type="reaction ID" value="UER00334"/>
</dbReference>
<dbReference type="InterPro" id="IPR014729">
    <property type="entry name" value="Rossmann-like_a/b/a_fold"/>
</dbReference>
<feature type="binding site" evidence="7">
    <location>
        <position position="122"/>
    </location>
    <ligand>
        <name>L-glutamine</name>
        <dbReference type="ChEBI" id="CHEBI:58359"/>
    </ligand>
</feature>
<dbReference type="Gene3D" id="3.60.110.10">
    <property type="entry name" value="Carbon-nitrogen hydrolase"/>
    <property type="match status" value="1"/>
</dbReference>
<dbReference type="Proteomes" id="UP000029692">
    <property type="component" value="Unassembled WGS sequence"/>
</dbReference>
<feature type="binding site" evidence="7">
    <location>
        <position position="519"/>
    </location>
    <ligand>
        <name>deamido-NAD(+)</name>
        <dbReference type="ChEBI" id="CHEBI:58437"/>
        <note>ligand shared between two neighboring subunits</note>
    </ligand>
</feature>
<proteinExistence type="inferred from homology"/>
<dbReference type="InterPro" id="IPR036526">
    <property type="entry name" value="C-N_Hydrolase_sf"/>
</dbReference>
<comment type="caution">
    <text evidence="12">The sequence shown here is derived from an EMBL/GenBank/DDBJ whole genome shotgun (WGS) entry which is preliminary data.</text>
</comment>
<dbReference type="STRING" id="1480694.DC28_09170"/>
<feature type="active site" description="Nucleophile; for glutaminase activity" evidence="7">
    <location>
        <position position="152"/>
    </location>
</feature>
<dbReference type="Pfam" id="PF02540">
    <property type="entry name" value="NAD_synthase"/>
    <property type="match status" value="1"/>
</dbReference>
<dbReference type="InterPro" id="IPR003010">
    <property type="entry name" value="C-N_Hydrolase"/>
</dbReference>
<evidence type="ECO:0000256" key="9">
    <source>
        <dbReference type="PROSITE-ProRule" id="PRU10139"/>
    </source>
</evidence>
<evidence type="ECO:0000256" key="6">
    <source>
        <dbReference type="ARBA" id="ARBA00023027"/>
    </source>
</evidence>
<feature type="binding site" evidence="7">
    <location>
        <position position="380"/>
    </location>
    <ligand>
        <name>deamido-NAD(+)</name>
        <dbReference type="ChEBI" id="CHEBI:58437"/>
        <note>ligand shared between two neighboring subunits</note>
    </ligand>
</feature>
<gene>
    <name evidence="7" type="primary">nadE</name>
    <name evidence="12" type="ORF">DC28_09170</name>
</gene>
<evidence type="ECO:0000313" key="12">
    <source>
        <dbReference type="EMBL" id="KGE71955.1"/>
    </source>
</evidence>
<organism evidence="12 13">
    <name type="scientific">Spirochaeta lutea</name>
    <dbReference type="NCBI Taxonomy" id="1480694"/>
    <lineage>
        <taxon>Bacteria</taxon>
        <taxon>Pseudomonadati</taxon>
        <taxon>Spirochaetota</taxon>
        <taxon>Spirochaetia</taxon>
        <taxon>Spirochaetales</taxon>
        <taxon>Spirochaetaceae</taxon>
        <taxon>Spirochaeta</taxon>
    </lineage>
</organism>
<comment type="catalytic activity">
    <reaction evidence="7 8">
        <text>deamido-NAD(+) + L-glutamine + ATP + H2O = L-glutamate + AMP + diphosphate + NAD(+) + H(+)</text>
        <dbReference type="Rhea" id="RHEA:24384"/>
        <dbReference type="ChEBI" id="CHEBI:15377"/>
        <dbReference type="ChEBI" id="CHEBI:15378"/>
        <dbReference type="ChEBI" id="CHEBI:29985"/>
        <dbReference type="ChEBI" id="CHEBI:30616"/>
        <dbReference type="ChEBI" id="CHEBI:33019"/>
        <dbReference type="ChEBI" id="CHEBI:57540"/>
        <dbReference type="ChEBI" id="CHEBI:58359"/>
        <dbReference type="ChEBI" id="CHEBI:58437"/>
        <dbReference type="ChEBI" id="CHEBI:456215"/>
        <dbReference type="EC" id="6.3.5.1"/>
    </reaction>
</comment>
<dbReference type="GO" id="GO:0005737">
    <property type="term" value="C:cytoplasm"/>
    <property type="evidence" value="ECO:0007669"/>
    <property type="project" value="InterPro"/>
</dbReference>
<feature type="active site" description="For glutaminase activity" evidence="7">
    <location>
        <position position="116"/>
    </location>
</feature>
<keyword evidence="3 7" id="KW-0436">Ligase</keyword>
<dbReference type="eggNOG" id="COG0388">
    <property type="taxonomic scope" value="Bacteria"/>
</dbReference>
<dbReference type="EC" id="6.3.5.1" evidence="7 8"/>
<comment type="function">
    <text evidence="7">Catalyzes the ATP-dependent amidation of deamido-NAD to form NAD. Uses L-glutamine as a nitrogen source.</text>
</comment>